<feature type="region of interest" description="Disordered" evidence="5">
    <location>
        <begin position="239"/>
        <end position="325"/>
    </location>
</feature>
<accession>A0AAV1K7N8</accession>
<keyword evidence="8" id="KW-1185">Reference proteome</keyword>
<evidence type="ECO:0000256" key="4">
    <source>
        <dbReference type="SAM" id="Coils"/>
    </source>
</evidence>
<feature type="compositionally biased region" description="Basic and acidic residues" evidence="5">
    <location>
        <begin position="314"/>
        <end position="325"/>
    </location>
</feature>
<keyword evidence="2" id="KW-0863">Zinc-finger</keyword>
<evidence type="ECO:0000259" key="6">
    <source>
        <dbReference type="Pfam" id="PF04500"/>
    </source>
</evidence>
<keyword evidence="1" id="KW-0479">Metal-binding</keyword>
<evidence type="ECO:0000256" key="3">
    <source>
        <dbReference type="ARBA" id="ARBA00022833"/>
    </source>
</evidence>
<comment type="caution">
    <text evidence="7">The sequence shown here is derived from an EMBL/GenBank/DDBJ whole genome shotgun (WGS) entry which is preliminary data.</text>
</comment>
<sequence length="325" mass="37184">MGGNFVFGDKEHTHTPPHYFRNIDGSWCSYSLLLRRGGNILHFNGYTFNQRHKCAGERTTWCCTNYYNTLSCPVKIKTIDTKWPLKKKKLTREQTLEKKREAERRRYERIKNDPIKRQEMKEREHLNYLKKKEKGEGSGSLHLVISGVTSEAYIANDSDDDVIEVVRDEEAPIEILSDGEELEREKSKLATSSYEFHFADLPIGPENATDVFENSKDTLQDPLTNSAIDRETSINVTDCNKTISHGKSPEQKKDEDYNDKEGDDVKGNNTYINVTDPVLNDYDEQPSNQENTQTKPLLSDNISSDNINTPNEGSNDHTNKSEPLS</sequence>
<keyword evidence="4" id="KW-0175">Coiled coil</keyword>
<evidence type="ECO:0000256" key="1">
    <source>
        <dbReference type="ARBA" id="ARBA00022723"/>
    </source>
</evidence>
<evidence type="ECO:0000256" key="2">
    <source>
        <dbReference type="ARBA" id="ARBA00022771"/>
    </source>
</evidence>
<gene>
    <name evidence="7" type="ORF">PARMNEM_LOCUS1111</name>
</gene>
<feature type="compositionally biased region" description="Polar residues" evidence="5">
    <location>
        <begin position="285"/>
        <end position="313"/>
    </location>
</feature>
<proteinExistence type="predicted"/>
<keyword evidence="3" id="KW-0862">Zinc</keyword>
<dbReference type="EMBL" id="CAVLGL010000002">
    <property type="protein sequence ID" value="CAK1579125.1"/>
    <property type="molecule type" value="Genomic_DNA"/>
</dbReference>
<dbReference type="AlphaFoldDB" id="A0AAV1K7N8"/>
<evidence type="ECO:0000256" key="5">
    <source>
        <dbReference type="SAM" id="MobiDB-lite"/>
    </source>
</evidence>
<evidence type="ECO:0000313" key="8">
    <source>
        <dbReference type="Proteomes" id="UP001314205"/>
    </source>
</evidence>
<organism evidence="7 8">
    <name type="scientific">Parnassius mnemosyne</name>
    <name type="common">clouded apollo</name>
    <dbReference type="NCBI Taxonomy" id="213953"/>
    <lineage>
        <taxon>Eukaryota</taxon>
        <taxon>Metazoa</taxon>
        <taxon>Ecdysozoa</taxon>
        <taxon>Arthropoda</taxon>
        <taxon>Hexapoda</taxon>
        <taxon>Insecta</taxon>
        <taxon>Pterygota</taxon>
        <taxon>Neoptera</taxon>
        <taxon>Endopterygota</taxon>
        <taxon>Lepidoptera</taxon>
        <taxon>Glossata</taxon>
        <taxon>Ditrysia</taxon>
        <taxon>Papilionoidea</taxon>
        <taxon>Papilionidae</taxon>
        <taxon>Parnassiinae</taxon>
        <taxon>Parnassini</taxon>
        <taxon>Parnassius</taxon>
        <taxon>Driopa</taxon>
    </lineage>
</organism>
<dbReference type="Gene3D" id="2.20.25.240">
    <property type="match status" value="1"/>
</dbReference>
<reference evidence="7 8" key="1">
    <citation type="submission" date="2023-11" db="EMBL/GenBank/DDBJ databases">
        <authorList>
            <person name="Hedman E."/>
            <person name="Englund M."/>
            <person name="Stromberg M."/>
            <person name="Nyberg Akerstrom W."/>
            <person name="Nylinder S."/>
            <person name="Jareborg N."/>
            <person name="Kallberg Y."/>
            <person name="Kronander E."/>
        </authorList>
    </citation>
    <scope>NUCLEOTIDE SEQUENCE [LARGE SCALE GENOMIC DNA]</scope>
</reference>
<dbReference type="InterPro" id="IPR007588">
    <property type="entry name" value="Znf_FLYWCH"/>
</dbReference>
<protein>
    <recommendedName>
        <fullName evidence="6">FLYWCH-type domain-containing protein</fullName>
    </recommendedName>
</protein>
<evidence type="ECO:0000313" key="7">
    <source>
        <dbReference type="EMBL" id="CAK1579125.1"/>
    </source>
</evidence>
<dbReference type="GO" id="GO:0008270">
    <property type="term" value="F:zinc ion binding"/>
    <property type="evidence" value="ECO:0007669"/>
    <property type="project" value="UniProtKB-KW"/>
</dbReference>
<feature type="domain" description="FLYWCH-type" evidence="6">
    <location>
        <begin position="35"/>
        <end position="79"/>
    </location>
</feature>
<feature type="compositionally biased region" description="Basic and acidic residues" evidence="5">
    <location>
        <begin position="247"/>
        <end position="266"/>
    </location>
</feature>
<feature type="coiled-coil region" evidence="4">
    <location>
        <begin position="85"/>
        <end position="113"/>
    </location>
</feature>
<dbReference type="Proteomes" id="UP001314205">
    <property type="component" value="Unassembled WGS sequence"/>
</dbReference>
<name>A0AAV1K7N8_9NEOP</name>
<dbReference type="Pfam" id="PF04500">
    <property type="entry name" value="FLYWCH"/>
    <property type="match status" value="1"/>
</dbReference>